<dbReference type="SFLD" id="SFLDG00358">
    <property type="entry name" value="Main_(cytGST)"/>
    <property type="match status" value="1"/>
</dbReference>
<dbReference type="InterPro" id="IPR040079">
    <property type="entry name" value="Glutathione_S-Trfase"/>
</dbReference>
<evidence type="ECO:0000259" key="4">
    <source>
        <dbReference type="PROSITE" id="PS50405"/>
    </source>
</evidence>
<dbReference type="RefSeq" id="WP_147847901.1">
    <property type="nucleotide sequence ID" value="NZ_VDUZ01000016.1"/>
</dbReference>
<dbReference type="PANTHER" id="PTHR44051">
    <property type="entry name" value="GLUTATHIONE S-TRANSFERASE-RELATED"/>
    <property type="match status" value="1"/>
</dbReference>
<dbReference type="Gene3D" id="3.40.30.10">
    <property type="entry name" value="Glutaredoxin"/>
    <property type="match status" value="1"/>
</dbReference>
<dbReference type="InterPro" id="IPR010987">
    <property type="entry name" value="Glutathione-S-Trfase_C-like"/>
</dbReference>
<evidence type="ECO:0000313" key="5">
    <source>
        <dbReference type="EMBL" id="TXL74858.1"/>
    </source>
</evidence>
<keyword evidence="2 5" id="KW-0808">Transferase</keyword>
<dbReference type="CDD" id="cd03047">
    <property type="entry name" value="GST_N_2"/>
    <property type="match status" value="1"/>
</dbReference>
<dbReference type="CDD" id="cd03180">
    <property type="entry name" value="GST_C_2"/>
    <property type="match status" value="1"/>
</dbReference>
<evidence type="ECO:0000313" key="6">
    <source>
        <dbReference type="Proteomes" id="UP000321638"/>
    </source>
</evidence>
<dbReference type="EMBL" id="VDUZ01000016">
    <property type="protein sequence ID" value="TXL74858.1"/>
    <property type="molecule type" value="Genomic_DNA"/>
</dbReference>
<dbReference type="InterPro" id="IPR036282">
    <property type="entry name" value="Glutathione-S-Trfase_C_sf"/>
</dbReference>
<dbReference type="SFLD" id="SFLDS00019">
    <property type="entry name" value="Glutathione_Transferase_(cytos"/>
    <property type="match status" value="1"/>
</dbReference>
<protein>
    <submittedName>
        <fullName evidence="5">Glutathione S-transferase</fullName>
    </submittedName>
</protein>
<evidence type="ECO:0000256" key="1">
    <source>
        <dbReference type="ARBA" id="ARBA00007409"/>
    </source>
</evidence>
<dbReference type="GO" id="GO:0016740">
    <property type="term" value="F:transferase activity"/>
    <property type="evidence" value="ECO:0007669"/>
    <property type="project" value="UniProtKB-KW"/>
</dbReference>
<dbReference type="InterPro" id="IPR004045">
    <property type="entry name" value="Glutathione_S-Trfase_N"/>
</dbReference>
<dbReference type="PROSITE" id="PS50404">
    <property type="entry name" value="GST_NTER"/>
    <property type="match status" value="1"/>
</dbReference>
<organism evidence="5 6">
    <name type="scientific">Vineibacter terrae</name>
    <dbReference type="NCBI Taxonomy" id="2586908"/>
    <lineage>
        <taxon>Bacteria</taxon>
        <taxon>Pseudomonadati</taxon>
        <taxon>Pseudomonadota</taxon>
        <taxon>Alphaproteobacteria</taxon>
        <taxon>Hyphomicrobiales</taxon>
        <taxon>Vineibacter</taxon>
    </lineage>
</organism>
<dbReference type="InterPro" id="IPR004046">
    <property type="entry name" value="GST_C"/>
</dbReference>
<dbReference type="Proteomes" id="UP000321638">
    <property type="component" value="Unassembled WGS sequence"/>
</dbReference>
<dbReference type="SUPFAM" id="SSF47616">
    <property type="entry name" value="GST C-terminal domain-like"/>
    <property type="match status" value="1"/>
</dbReference>
<feature type="domain" description="GST C-terminal" evidence="4">
    <location>
        <begin position="86"/>
        <end position="209"/>
    </location>
</feature>
<evidence type="ECO:0000259" key="3">
    <source>
        <dbReference type="PROSITE" id="PS50404"/>
    </source>
</evidence>
<comment type="caution">
    <text evidence="5">The sequence shown here is derived from an EMBL/GenBank/DDBJ whole genome shotgun (WGS) entry which is preliminary data.</text>
</comment>
<dbReference type="Pfam" id="PF13409">
    <property type="entry name" value="GST_N_2"/>
    <property type="match status" value="1"/>
</dbReference>
<dbReference type="Gene3D" id="1.20.1050.10">
    <property type="match status" value="1"/>
</dbReference>
<dbReference type="AlphaFoldDB" id="A0A5C8PM79"/>
<dbReference type="PANTHER" id="PTHR44051:SF19">
    <property type="entry name" value="DISULFIDE-BOND OXIDOREDUCTASE YFCG"/>
    <property type="match status" value="1"/>
</dbReference>
<proteinExistence type="inferred from homology"/>
<dbReference type="SUPFAM" id="SSF52833">
    <property type="entry name" value="Thioredoxin-like"/>
    <property type="match status" value="1"/>
</dbReference>
<dbReference type="OrthoDB" id="9810080at2"/>
<evidence type="ECO:0000256" key="2">
    <source>
        <dbReference type="ARBA" id="ARBA00022679"/>
    </source>
</evidence>
<sequence length="209" mass="23578">MLKIYGRANSINVQKALWAADECGLAYERIDVGGAFGGNDQPWYRAMNPNGVVPTIDDGGYTLWESNSIIRYFAATHAAGTLWPTDPKARGNAERWMDWQLTVVQGGMTTLFWGWIRTPPEKRDLDAMEKARVATADLWCRLDGHLADKAYVAGDRFTMGDIPAGAMAYRWLNLPFERAGLPPTPHLRAWYERLATRPAYQKHVMVKMT</sequence>
<accession>A0A5C8PM79</accession>
<keyword evidence="6" id="KW-1185">Reference proteome</keyword>
<dbReference type="SFLD" id="SFLDG01150">
    <property type="entry name" value="Main.1:_Beta-like"/>
    <property type="match status" value="1"/>
</dbReference>
<dbReference type="FunFam" id="3.40.30.10:FF:000039">
    <property type="entry name" value="Glutathione S-transferase domain"/>
    <property type="match status" value="1"/>
</dbReference>
<feature type="domain" description="GST N-terminal" evidence="3">
    <location>
        <begin position="1"/>
        <end position="81"/>
    </location>
</feature>
<dbReference type="PROSITE" id="PS50405">
    <property type="entry name" value="GST_CTER"/>
    <property type="match status" value="1"/>
</dbReference>
<gene>
    <name evidence="5" type="ORF">FHP25_15725</name>
</gene>
<comment type="similarity">
    <text evidence="1">Belongs to the GST superfamily.</text>
</comment>
<dbReference type="Pfam" id="PF00043">
    <property type="entry name" value="GST_C"/>
    <property type="match status" value="1"/>
</dbReference>
<dbReference type="InterPro" id="IPR036249">
    <property type="entry name" value="Thioredoxin-like_sf"/>
</dbReference>
<name>A0A5C8PM79_9HYPH</name>
<reference evidence="5 6" key="1">
    <citation type="submission" date="2019-06" db="EMBL/GenBank/DDBJ databases">
        <title>New taxonomy in bacterial strain CC-CFT640, isolated from vineyard.</title>
        <authorList>
            <person name="Lin S.-Y."/>
            <person name="Tsai C.-F."/>
            <person name="Young C.-C."/>
        </authorList>
    </citation>
    <scope>NUCLEOTIDE SEQUENCE [LARGE SCALE GENOMIC DNA]</scope>
    <source>
        <strain evidence="5 6">CC-CFT640</strain>
    </source>
</reference>